<evidence type="ECO:0000256" key="1">
    <source>
        <dbReference type="SAM" id="MobiDB-lite"/>
    </source>
</evidence>
<proteinExistence type="predicted"/>
<dbReference type="STRING" id="400682.A0A1X7V1Q7"/>
<evidence type="ECO:0000259" key="2">
    <source>
        <dbReference type="SMART" id="SM00597"/>
    </source>
</evidence>
<sequence>MKRSYLSGSEKRKRRKEKETAALKNSHTLFSVGFHKVGTSSTPHSSSSTAHNLNTDDDDASSCSDDLANVGDDLKLSDKNSNSDIDSVMDLCGHGTSSSPLNNALTQASVAQHEEPDTCYTPNGCDIGKLLKTTLTDSEVKQTILSGPIHYPKSFPRDSKNVKFPVSILTSKLQNGNYVERDWLVWSEEKTALFCFPCRIFSCSEVSHLSSVTGWSTEIGWKKLYDRIPMHEKSITHRENYIRWREAELHLHDDGIDVRLSDDIRSEKLRWREILKRIIDVILFLGERGLAFRGSTQKIGHRDNGNFLGIMELLSHYDPLLREHVIKVAESQKEGKRLPVHYLSSDSQNEFISACAYHVRQTILEELMNAKVTEVVYRHLTFGRISLDSRFLGTGCEVFFGKQ</sequence>
<dbReference type="PANTHER" id="PTHR45749">
    <property type="match status" value="1"/>
</dbReference>
<dbReference type="InterPro" id="IPR006580">
    <property type="entry name" value="Znf_TTF"/>
</dbReference>
<organism evidence="3">
    <name type="scientific">Amphimedon queenslandica</name>
    <name type="common">Sponge</name>
    <dbReference type="NCBI Taxonomy" id="400682"/>
    <lineage>
        <taxon>Eukaryota</taxon>
        <taxon>Metazoa</taxon>
        <taxon>Porifera</taxon>
        <taxon>Demospongiae</taxon>
        <taxon>Heteroscleromorpha</taxon>
        <taxon>Haplosclerida</taxon>
        <taxon>Niphatidae</taxon>
        <taxon>Amphimedon</taxon>
    </lineage>
</organism>
<feature type="region of interest" description="Disordered" evidence="1">
    <location>
        <begin position="1"/>
        <end position="24"/>
    </location>
</feature>
<accession>A0A1X7V1Q7</accession>
<feature type="compositionally biased region" description="Low complexity" evidence="1">
    <location>
        <begin position="39"/>
        <end position="49"/>
    </location>
</feature>
<name>A0A1X7V1Q7_AMPQE</name>
<feature type="domain" description="TTF-type" evidence="2">
    <location>
        <begin position="169"/>
        <end position="254"/>
    </location>
</feature>
<protein>
    <recommendedName>
        <fullName evidence="2">TTF-type domain-containing protein</fullName>
    </recommendedName>
</protein>
<evidence type="ECO:0000313" key="3">
    <source>
        <dbReference type="EnsemblMetazoa" id="Aqu2.1.34175_001"/>
    </source>
</evidence>
<dbReference type="AlphaFoldDB" id="A0A1X7V1Q7"/>
<feature type="region of interest" description="Disordered" evidence="1">
    <location>
        <begin position="38"/>
        <end position="64"/>
    </location>
</feature>
<dbReference type="PANTHER" id="PTHR45749:SF33">
    <property type="entry name" value="ZINC FINGER MYM-TYPE PROTEIN 1"/>
    <property type="match status" value="1"/>
</dbReference>
<dbReference type="OrthoDB" id="6770194at2759"/>
<dbReference type="InParanoid" id="A0A1X7V1Q7"/>
<dbReference type="EnsemblMetazoa" id="Aqu2.1.34175_001">
    <property type="protein sequence ID" value="Aqu2.1.34175_001"/>
    <property type="gene ID" value="Aqu2.1.34175"/>
</dbReference>
<reference evidence="3" key="1">
    <citation type="submission" date="2017-05" db="UniProtKB">
        <authorList>
            <consortium name="EnsemblMetazoa"/>
        </authorList>
    </citation>
    <scope>IDENTIFICATION</scope>
</reference>
<dbReference type="SMART" id="SM00597">
    <property type="entry name" value="ZnF_TTF"/>
    <property type="match status" value="1"/>
</dbReference>